<dbReference type="EMBL" id="CACRSM010000002">
    <property type="protein sequence ID" value="VYS80804.1"/>
    <property type="molecule type" value="Genomic_DNA"/>
</dbReference>
<dbReference type="InterPro" id="IPR027787">
    <property type="entry name" value="Alpha/beta-hydrolase_catalytic"/>
</dbReference>
<evidence type="ECO:0008006" key="5">
    <source>
        <dbReference type="Google" id="ProtNLM"/>
    </source>
</evidence>
<sequence>MDISLIGVVGALVMYGVSVSPSLLARSWQWHAVASGVLSAVGYIVGLTIQRFYALVVPRLGVEITAPQSVSIAFRAVLLLGFFLWFLRWLLQSYRERKRANRLVGMRGETLGEYLLGTVCAFILMMALLGVAWGLQWVGRAIVSVLSQWMYMVFALALSLLILVVIVYALTSQVLLKLGINFFTRHARKMNNRTAKGIVQPQVPERSGSPQSRSSWRAVGGQGRVFLGRGPSRADIEAVTGCAAMEPIRVYAGMPEEGQSLQSTADLVVEELHRTGAFDRAVILIATSTGSGWVDEWQVQPLEYLTRGNCATASMQYSFVPSSINFLTDLDVSEEAAVILFETIRRAVDEIPEDRRPALFVCGESLGAYASQHVFSGIVDVLSRTDGALWVGTPAFTPMHAELTAIRHRGSPEVAPVVANGRHVRFVNVPENLWADVYGRELGDWNYPRVVYAQHPSDPVVWWNSELVWHKPDWISEKVDGDVSPHMQYTRGATYIQVLVDMPVAGTAPGGHGHTYHEELIPLWEAILGLREDEKNAGSHFGLDSQWIQDDTHEKIGRAIRDNLSRSERQ</sequence>
<proteinExistence type="predicted"/>
<accession>A0A6N2RJJ8</accession>
<feature type="transmembrane region" description="Helical" evidence="1">
    <location>
        <begin position="32"/>
        <end position="52"/>
    </location>
</feature>
<evidence type="ECO:0000259" key="2">
    <source>
        <dbReference type="Pfam" id="PF10081"/>
    </source>
</evidence>
<dbReference type="Pfam" id="PF15420">
    <property type="entry name" value="Abhydrolase_9_N"/>
    <property type="match status" value="1"/>
</dbReference>
<name>A0A6N2RJJ8_9ACTO</name>
<keyword evidence="1" id="KW-1133">Transmembrane helix</keyword>
<keyword evidence="1" id="KW-0472">Membrane</keyword>
<gene>
    <name evidence="4" type="ORF">AOLFYP35_00380</name>
</gene>
<evidence type="ECO:0000256" key="1">
    <source>
        <dbReference type="SAM" id="Phobius"/>
    </source>
</evidence>
<evidence type="ECO:0000259" key="3">
    <source>
        <dbReference type="Pfam" id="PF15420"/>
    </source>
</evidence>
<feature type="domain" description="Alpha/beta-hydrolase N-terminal" evidence="3">
    <location>
        <begin position="20"/>
        <end position="231"/>
    </location>
</feature>
<keyword evidence="1" id="KW-0812">Transmembrane</keyword>
<protein>
    <recommendedName>
        <fullName evidence="5">Alpha/beta-hydrolase family protein</fullName>
    </recommendedName>
</protein>
<evidence type="ECO:0000313" key="4">
    <source>
        <dbReference type="EMBL" id="VYS80804.1"/>
    </source>
</evidence>
<feature type="transmembrane region" description="Helical" evidence="1">
    <location>
        <begin position="149"/>
        <end position="170"/>
    </location>
</feature>
<organism evidence="4">
    <name type="scientific">Schaalia odontolytica</name>
    <dbReference type="NCBI Taxonomy" id="1660"/>
    <lineage>
        <taxon>Bacteria</taxon>
        <taxon>Bacillati</taxon>
        <taxon>Actinomycetota</taxon>
        <taxon>Actinomycetes</taxon>
        <taxon>Actinomycetales</taxon>
        <taxon>Actinomycetaceae</taxon>
        <taxon>Schaalia</taxon>
    </lineage>
</organism>
<feature type="transmembrane region" description="Helical" evidence="1">
    <location>
        <begin position="6"/>
        <end position="25"/>
    </location>
</feature>
<feature type="transmembrane region" description="Helical" evidence="1">
    <location>
        <begin position="111"/>
        <end position="137"/>
    </location>
</feature>
<feature type="domain" description="Alpha/beta-hydrolase catalytic" evidence="2">
    <location>
        <begin position="248"/>
        <end position="531"/>
    </location>
</feature>
<dbReference type="Pfam" id="PF10081">
    <property type="entry name" value="Abhydrolase_9"/>
    <property type="match status" value="1"/>
</dbReference>
<dbReference type="InterPro" id="IPR027788">
    <property type="entry name" value="Alpha/beta-hydrolase_N_dom"/>
</dbReference>
<feature type="transmembrane region" description="Helical" evidence="1">
    <location>
        <begin position="72"/>
        <end position="91"/>
    </location>
</feature>
<reference evidence="4" key="1">
    <citation type="submission" date="2019-11" db="EMBL/GenBank/DDBJ databases">
        <authorList>
            <person name="Feng L."/>
        </authorList>
    </citation>
    <scope>NUCLEOTIDE SEQUENCE</scope>
    <source>
        <strain evidence="4">AodontolyticusLFYP35</strain>
    </source>
</reference>
<dbReference type="AlphaFoldDB" id="A0A6N2RJJ8"/>